<evidence type="ECO:0000313" key="1">
    <source>
        <dbReference type="EMBL" id="KAJ8676929.1"/>
    </source>
</evidence>
<sequence length="461" mass="50741">MEAMAGFWLQQLIGGFEEIWIQWEVERALKRPRKVHGETLRHVRSQHLQTALGGASPTASPKKKKANLPRGEVKYKRYNNVPQPNTAASVRARRVLLNAKNVDETFLSRLSAVNNGKESEVRRDEKGNNHQGPLSTKTVSAKIHVEAVNHENSMEMAQDGGHVDDKSVLDQDEDLDLIDEEIDQRSSRGSTPDPLLRSRGSSPSQPEADTVGQVELQDHRNQPSPPIQPQINAVAQVHVQFPPSPPPIQPQINAVAQFLMQSPPPPPNQPQPQAGAIAAAGPPPPPPVLPQVCAIAPVRVFNPPPPPPVLPQVRAIASAEVSNPPPPPPVLPMNEGHDGQQGPRAGVHVHRQRGDVLRMYQVIRHYYLNDPAGIADKERRGKVMENNPLETYVGEGIDLFDDYIVAKGFPDGIATKWRLSVPDCLTDSIQNAGKTVRCRRAMGVLQRQVDGNNRPFLPRNE</sequence>
<evidence type="ECO:0000313" key="2">
    <source>
        <dbReference type="Proteomes" id="UP001239111"/>
    </source>
</evidence>
<reference evidence="1" key="1">
    <citation type="submission" date="2023-04" db="EMBL/GenBank/DDBJ databases">
        <title>A chromosome-level genome assembly of the parasitoid wasp Eretmocerus hayati.</title>
        <authorList>
            <person name="Zhong Y."/>
            <person name="Liu S."/>
            <person name="Liu Y."/>
        </authorList>
    </citation>
    <scope>NUCLEOTIDE SEQUENCE</scope>
    <source>
        <strain evidence="1">ZJU_SS_LIU_2023</strain>
    </source>
</reference>
<protein>
    <submittedName>
        <fullName evidence="1">Uncharacterized protein</fullName>
    </submittedName>
</protein>
<keyword evidence="2" id="KW-1185">Reference proteome</keyword>
<comment type="caution">
    <text evidence="1">The sequence shown here is derived from an EMBL/GenBank/DDBJ whole genome shotgun (WGS) entry which is preliminary data.</text>
</comment>
<dbReference type="EMBL" id="CM056742">
    <property type="protein sequence ID" value="KAJ8676929.1"/>
    <property type="molecule type" value="Genomic_DNA"/>
</dbReference>
<name>A0ACC2P071_9HYME</name>
<accession>A0ACC2P071</accession>
<proteinExistence type="predicted"/>
<organism evidence="1 2">
    <name type="scientific">Eretmocerus hayati</name>
    <dbReference type="NCBI Taxonomy" id="131215"/>
    <lineage>
        <taxon>Eukaryota</taxon>
        <taxon>Metazoa</taxon>
        <taxon>Ecdysozoa</taxon>
        <taxon>Arthropoda</taxon>
        <taxon>Hexapoda</taxon>
        <taxon>Insecta</taxon>
        <taxon>Pterygota</taxon>
        <taxon>Neoptera</taxon>
        <taxon>Endopterygota</taxon>
        <taxon>Hymenoptera</taxon>
        <taxon>Apocrita</taxon>
        <taxon>Proctotrupomorpha</taxon>
        <taxon>Chalcidoidea</taxon>
        <taxon>Aphelinidae</taxon>
        <taxon>Aphelininae</taxon>
        <taxon>Eretmocerus</taxon>
    </lineage>
</organism>
<dbReference type="Proteomes" id="UP001239111">
    <property type="component" value="Chromosome 2"/>
</dbReference>
<gene>
    <name evidence="1" type="ORF">QAD02_012716</name>
</gene>